<keyword evidence="2" id="KW-1185">Reference proteome</keyword>
<dbReference type="Proteomes" id="UP001341281">
    <property type="component" value="Chromosome 10"/>
</dbReference>
<name>A0AAQ3UP29_PASNO</name>
<organism evidence="1 2">
    <name type="scientific">Paspalum notatum var. saurae</name>
    <dbReference type="NCBI Taxonomy" id="547442"/>
    <lineage>
        <taxon>Eukaryota</taxon>
        <taxon>Viridiplantae</taxon>
        <taxon>Streptophyta</taxon>
        <taxon>Embryophyta</taxon>
        <taxon>Tracheophyta</taxon>
        <taxon>Spermatophyta</taxon>
        <taxon>Magnoliopsida</taxon>
        <taxon>Liliopsida</taxon>
        <taxon>Poales</taxon>
        <taxon>Poaceae</taxon>
        <taxon>PACMAD clade</taxon>
        <taxon>Panicoideae</taxon>
        <taxon>Andropogonodae</taxon>
        <taxon>Paspaleae</taxon>
        <taxon>Paspalinae</taxon>
        <taxon>Paspalum</taxon>
    </lineage>
</organism>
<proteinExistence type="predicted"/>
<sequence length="78" mass="8200">MLAKEACTSGEDVRGADALAWSSMVLAMEPPPTQQRGSDEVGAVEHLCVWHAHHVVGGGARKSELVEDLVGYGGVDID</sequence>
<dbReference type="AlphaFoldDB" id="A0AAQ3UP29"/>
<reference evidence="1 2" key="1">
    <citation type="submission" date="2024-02" db="EMBL/GenBank/DDBJ databases">
        <title>High-quality chromosome-scale genome assembly of Pensacola bahiagrass (Paspalum notatum Flugge var. saurae).</title>
        <authorList>
            <person name="Vega J.M."/>
            <person name="Podio M."/>
            <person name="Orjuela J."/>
            <person name="Siena L.A."/>
            <person name="Pessino S.C."/>
            <person name="Combes M.C."/>
            <person name="Mariac C."/>
            <person name="Albertini E."/>
            <person name="Pupilli F."/>
            <person name="Ortiz J.P.A."/>
            <person name="Leblanc O."/>
        </authorList>
    </citation>
    <scope>NUCLEOTIDE SEQUENCE [LARGE SCALE GENOMIC DNA]</scope>
    <source>
        <strain evidence="1">R1</strain>
        <tissue evidence="1">Leaf</tissue>
    </source>
</reference>
<evidence type="ECO:0000313" key="1">
    <source>
        <dbReference type="EMBL" id="WVZ95641.1"/>
    </source>
</evidence>
<accession>A0AAQ3UP29</accession>
<gene>
    <name evidence="1" type="ORF">U9M48_041375</name>
</gene>
<evidence type="ECO:0000313" key="2">
    <source>
        <dbReference type="Proteomes" id="UP001341281"/>
    </source>
</evidence>
<protein>
    <submittedName>
        <fullName evidence="1">Uncharacterized protein</fullName>
    </submittedName>
</protein>
<dbReference type="EMBL" id="CP144754">
    <property type="protein sequence ID" value="WVZ95641.1"/>
    <property type="molecule type" value="Genomic_DNA"/>
</dbReference>